<dbReference type="Proteomes" id="UP000663827">
    <property type="component" value="Unassembled WGS sequence"/>
</dbReference>
<dbReference type="InterPro" id="IPR036691">
    <property type="entry name" value="Endo/exonu/phosph_ase_sf"/>
</dbReference>
<dbReference type="SUPFAM" id="SSF56219">
    <property type="entry name" value="DNase I-like"/>
    <property type="match status" value="1"/>
</dbReference>
<dbReference type="CDD" id="cd09615">
    <property type="entry name" value="Jacalin_EEP"/>
    <property type="match status" value="1"/>
</dbReference>
<dbReference type="InterPro" id="IPR001229">
    <property type="entry name" value="Jacalin-like_lectin_dom"/>
</dbReference>
<dbReference type="SUPFAM" id="SSF51101">
    <property type="entry name" value="Mannose-binding lectins"/>
    <property type="match status" value="1"/>
</dbReference>
<dbReference type="Gene3D" id="3.60.10.10">
    <property type="entry name" value="Endonuclease/exonuclease/phosphatase"/>
    <property type="match status" value="1"/>
</dbReference>
<dbReference type="SMART" id="SM00915">
    <property type="entry name" value="Jacalin"/>
    <property type="match status" value="1"/>
</dbReference>
<name>A0A8H3DZE2_9AGAM</name>
<dbReference type="EMBL" id="CAJNJQ010002048">
    <property type="protein sequence ID" value="CAE7159591.1"/>
    <property type="molecule type" value="Genomic_DNA"/>
</dbReference>
<sequence length="403" mass="44538">MGVAGLPASHDCSKPDNDIDRNTMYIGQIMSKHNYGIIHVQEDFCHHQTLYKYDDHPFRTEISGDVLKSLGLNTLSRFDWVDFAKIPWNPCGTGTKKDLDCTVKKGFTFMRLRIDEGVYIDMINLHANAGDKYYDQIGRRKNIQQVADYITANSTGNAVIVFGDTNSHYSQSGDNIRLFTTQNKLADAWVRAIGGNEPAPGSGASICNCEKTEKVFYRGSRVINLEPIGFYYDTSMFQSPAGARLTTSTPTRVEFEYTLDKTLRQSDLYGGPFGTWFNDLASIPSSPKLSSITFRGANRLDGVTFTLTSGETFKHGGTGGKAHTLKLEQGEYITSVKLCWGQRNGHTRNFYAQATTNKANTVEAGKLTNDCETTVAPLGFGVVSAYGQGGDEMDQLGFIFAQQ</sequence>
<dbReference type="Pfam" id="PF22669">
    <property type="entry name" value="Exo_endo_phos2"/>
    <property type="match status" value="1"/>
</dbReference>
<dbReference type="GO" id="GO:0016791">
    <property type="term" value="F:phosphatase activity"/>
    <property type="evidence" value="ECO:0007669"/>
    <property type="project" value="InterPro"/>
</dbReference>
<reference evidence="2" key="1">
    <citation type="submission" date="2021-01" db="EMBL/GenBank/DDBJ databases">
        <authorList>
            <person name="Kaushik A."/>
        </authorList>
    </citation>
    <scope>NUCLEOTIDE SEQUENCE</scope>
    <source>
        <strain evidence="2">AG5</strain>
    </source>
</reference>
<protein>
    <recommendedName>
        <fullName evidence="1">Jacalin-type lectin domain-containing protein</fullName>
    </recommendedName>
</protein>
<organism evidence="2 3">
    <name type="scientific">Rhizoctonia solani</name>
    <dbReference type="NCBI Taxonomy" id="456999"/>
    <lineage>
        <taxon>Eukaryota</taxon>
        <taxon>Fungi</taxon>
        <taxon>Dikarya</taxon>
        <taxon>Basidiomycota</taxon>
        <taxon>Agaricomycotina</taxon>
        <taxon>Agaricomycetes</taxon>
        <taxon>Cantharellales</taxon>
        <taxon>Ceratobasidiaceae</taxon>
        <taxon>Rhizoctonia</taxon>
    </lineage>
</organism>
<dbReference type="PROSITE" id="PS51752">
    <property type="entry name" value="JACALIN_LECTIN"/>
    <property type="match status" value="1"/>
</dbReference>
<evidence type="ECO:0000313" key="3">
    <source>
        <dbReference type="Proteomes" id="UP000663827"/>
    </source>
</evidence>
<accession>A0A8H3DZE2</accession>
<dbReference type="InterPro" id="IPR000300">
    <property type="entry name" value="IPPc"/>
</dbReference>
<feature type="domain" description="Jacalin-type lectin" evidence="1">
    <location>
        <begin position="263"/>
        <end position="402"/>
    </location>
</feature>
<evidence type="ECO:0000259" key="1">
    <source>
        <dbReference type="PROSITE" id="PS51752"/>
    </source>
</evidence>
<gene>
    <name evidence="2" type="ORF">RDB_LOCUS97631</name>
</gene>
<evidence type="ECO:0000313" key="2">
    <source>
        <dbReference type="EMBL" id="CAE7159591.1"/>
    </source>
</evidence>
<dbReference type="AlphaFoldDB" id="A0A8H3DZE2"/>
<dbReference type="GO" id="GO:0046856">
    <property type="term" value="P:phosphatidylinositol dephosphorylation"/>
    <property type="evidence" value="ECO:0007669"/>
    <property type="project" value="InterPro"/>
</dbReference>
<proteinExistence type="predicted"/>
<dbReference type="InterPro" id="IPR036404">
    <property type="entry name" value="Jacalin-like_lectin_dom_sf"/>
</dbReference>
<comment type="caution">
    <text evidence="2">The sequence shown here is derived from an EMBL/GenBank/DDBJ whole genome shotgun (WGS) entry which is preliminary data.</text>
</comment>
<dbReference type="Pfam" id="PF01419">
    <property type="entry name" value="Jacalin"/>
    <property type="match status" value="1"/>
</dbReference>
<dbReference type="Gene3D" id="2.100.10.30">
    <property type="entry name" value="Jacalin-like lectin domain"/>
    <property type="match status" value="1"/>
</dbReference>